<organism evidence="2 4">
    <name type="scientific">Flavobacterium glycines</name>
    <dbReference type="NCBI Taxonomy" id="551990"/>
    <lineage>
        <taxon>Bacteria</taxon>
        <taxon>Pseudomonadati</taxon>
        <taxon>Bacteroidota</taxon>
        <taxon>Flavobacteriia</taxon>
        <taxon>Flavobacteriales</taxon>
        <taxon>Flavobacteriaceae</taxon>
        <taxon>Flavobacterium</taxon>
    </lineage>
</organism>
<reference evidence="3 5" key="3">
    <citation type="submission" date="2016-10" db="EMBL/GenBank/DDBJ databases">
        <authorList>
            <person name="Varghese N."/>
            <person name="Submissions S."/>
        </authorList>
    </citation>
    <scope>NUCLEOTIDE SEQUENCE [LARGE SCALE GENOMIC DNA]</scope>
    <source>
        <strain evidence="3 5">Gm-149</strain>
    </source>
</reference>
<evidence type="ECO:0000313" key="6">
    <source>
        <dbReference type="Proteomes" id="UP000321579"/>
    </source>
</evidence>
<reference evidence="1 6" key="4">
    <citation type="submission" date="2019-07" db="EMBL/GenBank/DDBJ databases">
        <title>Whole genome shotgun sequence of Flavobacterium glycines NBRC 105008.</title>
        <authorList>
            <person name="Hosoyama A."/>
            <person name="Uohara A."/>
            <person name="Ohji S."/>
            <person name="Ichikawa N."/>
        </authorList>
    </citation>
    <scope>NUCLEOTIDE SEQUENCE [LARGE SCALE GENOMIC DNA]</scope>
    <source>
        <strain evidence="1 6">NBRC 105008</strain>
    </source>
</reference>
<dbReference type="Proteomes" id="UP000093226">
    <property type="component" value="Unassembled WGS sequence"/>
</dbReference>
<dbReference type="EMBL" id="BJVF01000009">
    <property type="protein sequence ID" value="GEL12135.1"/>
    <property type="molecule type" value="Genomic_DNA"/>
</dbReference>
<dbReference type="EMBL" id="FNEO01000009">
    <property type="protein sequence ID" value="SDJ97328.1"/>
    <property type="molecule type" value="Genomic_DNA"/>
</dbReference>
<accession>A0A1B9DT51</accession>
<sequence length="141" mass="15001">MKKIIVAFGVVVIAVMMFFSANNVNSYSSNTNLASLITINTANAEPDDAGGSCSGIVKDFWHKDSYVNSAYSKISPSNPVSSSATAVNGSLSVAPNKSVSVGGGVCSNKTYNITIIHYECELDFASQLCPQKEEYTAYSYN</sequence>
<comment type="caution">
    <text evidence="2">The sequence shown here is derived from an EMBL/GenBank/DDBJ whole genome shotgun (WGS) entry which is preliminary data.</text>
</comment>
<evidence type="ECO:0000313" key="2">
    <source>
        <dbReference type="EMBL" id="OCB72883.1"/>
    </source>
</evidence>
<reference evidence="2" key="2">
    <citation type="submission" date="2016-03" db="EMBL/GenBank/DDBJ databases">
        <authorList>
            <person name="Ploux O."/>
        </authorList>
    </citation>
    <scope>NUCLEOTIDE SEQUENCE</scope>
    <source>
        <strain evidence="2">NBRC 105008</strain>
    </source>
</reference>
<dbReference type="AlphaFoldDB" id="A0A1B9DT51"/>
<keyword evidence="5" id="KW-1185">Reference proteome</keyword>
<dbReference type="RefSeq" id="WP_066325746.1">
    <property type="nucleotide sequence ID" value="NZ_BJVF01000009.1"/>
</dbReference>
<dbReference type="STRING" id="551990.SAMN05192550_3111"/>
<evidence type="ECO:0000313" key="4">
    <source>
        <dbReference type="Proteomes" id="UP000093226"/>
    </source>
</evidence>
<dbReference type="Proteomes" id="UP000182367">
    <property type="component" value="Unassembled WGS sequence"/>
</dbReference>
<reference evidence="4" key="1">
    <citation type="submission" date="2016-03" db="EMBL/GenBank/DDBJ databases">
        <title>Draft genome sequence of Paenibacillus glacialis DSM 22343.</title>
        <authorList>
            <person name="Shin S.-K."/>
            <person name="Yi H."/>
        </authorList>
    </citation>
    <scope>NUCLEOTIDE SEQUENCE [LARGE SCALE GENOMIC DNA]</scope>
    <source>
        <strain evidence="4">NBRC 105008</strain>
    </source>
</reference>
<proteinExistence type="predicted"/>
<evidence type="ECO:0000313" key="5">
    <source>
        <dbReference type="Proteomes" id="UP000182367"/>
    </source>
</evidence>
<dbReference type="Proteomes" id="UP000321579">
    <property type="component" value="Unassembled WGS sequence"/>
</dbReference>
<evidence type="ECO:0000313" key="3">
    <source>
        <dbReference type="EMBL" id="SDJ97328.1"/>
    </source>
</evidence>
<gene>
    <name evidence="2" type="ORF">FBGL_04490</name>
    <name evidence="1" type="ORF">FGL01_28740</name>
    <name evidence="3" type="ORF">SAMN05192550_3111</name>
</gene>
<dbReference type="EMBL" id="LVEO01000009">
    <property type="protein sequence ID" value="OCB72883.1"/>
    <property type="molecule type" value="Genomic_DNA"/>
</dbReference>
<name>A0A1B9DT51_9FLAO</name>
<evidence type="ECO:0000313" key="1">
    <source>
        <dbReference type="EMBL" id="GEL12135.1"/>
    </source>
</evidence>
<protein>
    <submittedName>
        <fullName evidence="2">Uncharacterized protein</fullName>
    </submittedName>
</protein>